<proteinExistence type="predicted"/>
<protein>
    <submittedName>
        <fullName evidence="1">Uncharacterized protein</fullName>
    </submittedName>
</protein>
<reference evidence="2" key="1">
    <citation type="journal article" date="2019" name="Int. J. Syst. Evol. Microbiol.">
        <title>The Global Catalogue of Microorganisms (GCM) 10K type strain sequencing project: providing services to taxonomists for standard genome sequencing and annotation.</title>
        <authorList>
            <consortium name="The Broad Institute Genomics Platform"/>
            <consortium name="The Broad Institute Genome Sequencing Center for Infectious Disease"/>
            <person name="Wu L."/>
            <person name="Ma J."/>
        </authorList>
    </citation>
    <scope>NUCLEOTIDE SEQUENCE [LARGE SCALE GENOMIC DNA]</scope>
    <source>
        <strain evidence="2">CGMCC 1.12990</strain>
    </source>
</reference>
<name>A0ABQ1WY38_9BACT</name>
<sequence length="139" mass="15587">MKKDIVFDPVEGVSVTVVPDDNVAEASENQLGWQVYLLNHNDFALQNVIVSSNGYGVDPEGEPIRTSTLRHVILEVEPRSAALIEPIDPALFHLNNQYWVSYYVDSKIFDKKFIFVPDSIVADNLTHIALLERPGVLHS</sequence>
<evidence type="ECO:0000313" key="1">
    <source>
        <dbReference type="EMBL" id="GGG45661.1"/>
    </source>
</evidence>
<keyword evidence="2" id="KW-1185">Reference proteome</keyword>
<organism evidence="1 2">
    <name type="scientific">Hymenobacter glacieicola</name>
    <dbReference type="NCBI Taxonomy" id="1562124"/>
    <lineage>
        <taxon>Bacteria</taxon>
        <taxon>Pseudomonadati</taxon>
        <taxon>Bacteroidota</taxon>
        <taxon>Cytophagia</taxon>
        <taxon>Cytophagales</taxon>
        <taxon>Hymenobacteraceae</taxon>
        <taxon>Hymenobacter</taxon>
    </lineage>
</organism>
<gene>
    <name evidence="1" type="ORF">GCM10011378_22390</name>
</gene>
<accession>A0ABQ1WY38</accession>
<dbReference type="EMBL" id="BMGS01000005">
    <property type="protein sequence ID" value="GGG45661.1"/>
    <property type="molecule type" value="Genomic_DNA"/>
</dbReference>
<comment type="caution">
    <text evidence="1">The sequence shown here is derived from an EMBL/GenBank/DDBJ whole genome shotgun (WGS) entry which is preliminary data.</text>
</comment>
<evidence type="ECO:0000313" key="2">
    <source>
        <dbReference type="Proteomes" id="UP000601361"/>
    </source>
</evidence>
<dbReference type="RefSeq" id="WP_188557922.1">
    <property type="nucleotide sequence ID" value="NZ_BMGS01000005.1"/>
</dbReference>
<dbReference type="Proteomes" id="UP000601361">
    <property type="component" value="Unassembled WGS sequence"/>
</dbReference>